<dbReference type="OrthoDB" id="4187685at2759"/>
<protein>
    <recommendedName>
        <fullName evidence="1">Protein kinase domain-containing protein</fullName>
    </recommendedName>
</protein>
<evidence type="ECO:0000313" key="3">
    <source>
        <dbReference type="Proteomes" id="UP000002059"/>
    </source>
</evidence>
<dbReference type="InterPro" id="IPR000719">
    <property type="entry name" value="Prot_kinase_dom"/>
</dbReference>
<evidence type="ECO:0000259" key="1">
    <source>
        <dbReference type="PROSITE" id="PS50011"/>
    </source>
</evidence>
<organism evidence="2 3">
    <name type="scientific">Paracoccidioides lutzii (strain ATCC MYA-826 / Pb01)</name>
    <name type="common">Paracoccidioides brasiliensis</name>
    <dbReference type="NCBI Taxonomy" id="502779"/>
    <lineage>
        <taxon>Eukaryota</taxon>
        <taxon>Fungi</taxon>
        <taxon>Dikarya</taxon>
        <taxon>Ascomycota</taxon>
        <taxon>Pezizomycotina</taxon>
        <taxon>Eurotiomycetes</taxon>
        <taxon>Eurotiomycetidae</taxon>
        <taxon>Onygenales</taxon>
        <taxon>Ajellomycetaceae</taxon>
        <taxon>Paracoccidioides</taxon>
    </lineage>
</organism>
<dbReference type="VEuPathDB" id="FungiDB:PAAG_11287"/>
<dbReference type="GO" id="GO:0005524">
    <property type="term" value="F:ATP binding"/>
    <property type="evidence" value="ECO:0007669"/>
    <property type="project" value="InterPro"/>
</dbReference>
<dbReference type="PANTHER" id="PTHR38248:SF2">
    <property type="entry name" value="FUNK1 11"/>
    <property type="match status" value="1"/>
</dbReference>
<dbReference type="KEGG" id="pbl:PAAG_11287"/>
<dbReference type="RefSeq" id="XP_015703383.1">
    <property type="nucleotide sequence ID" value="XM_015846961.1"/>
</dbReference>
<name>A0A0A2V6B9_PARBA</name>
<dbReference type="GO" id="GO:0004672">
    <property type="term" value="F:protein kinase activity"/>
    <property type="evidence" value="ECO:0007669"/>
    <property type="project" value="InterPro"/>
</dbReference>
<dbReference type="OMA" id="FIWQCAR"/>
<feature type="domain" description="Protein kinase" evidence="1">
    <location>
        <begin position="1"/>
        <end position="218"/>
    </location>
</feature>
<dbReference type="HOGENOM" id="CLU_005513_1_1_1"/>
<dbReference type="Gene3D" id="1.10.510.10">
    <property type="entry name" value="Transferase(Phosphotransferase) domain 1"/>
    <property type="match status" value="1"/>
</dbReference>
<gene>
    <name evidence="2" type="ORF">PAAG_11287</name>
</gene>
<evidence type="ECO:0000313" key="2">
    <source>
        <dbReference type="EMBL" id="KGQ01897.1"/>
    </source>
</evidence>
<sequence length="218" mass="24951">MTSKAYPSAEPPLLINLSHSLRAATEIFIKSHHPGSTYTQTRRDTQKNELAFSIQSARKPSIFDRNDEELYDNCVLQCLVISPAGWPIYDYRSPLELLTVLHDAIKAHRSLYLDGNILHWDISENNIIITDPDKADDYSGMLIDLDLAQEVGSGQSDSQHRTGTMEFMAIEVLCNIDHTYQHDLESFFYVFIWQCARHGWGKDNNPRDSKLRAWYTGS</sequence>
<dbReference type="InterPro" id="IPR011009">
    <property type="entry name" value="Kinase-like_dom_sf"/>
</dbReference>
<dbReference type="EMBL" id="KN293994">
    <property type="protein sequence ID" value="KGQ01897.1"/>
    <property type="molecule type" value="Genomic_DNA"/>
</dbReference>
<dbReference type="AlphaFoldDB" id="A0A0A2V6B9"/>
<keyword evidence="3" id="KW-1185">Reference proteome</keyword>
<accession>A0A0A2V6B9</accession>
<dbReference type="Proteomes" id="UP000002059">
    <property type="component" value="Partially assembled WGS sequence"/>
</dbReference>
<dbReference type="PANTHER" id="PTHR38248">
    <property type="entry name" value="FUNK1 6"/>
    <property type="match status" value="1"/>
</dbReference>
<dbReference type="GeneID" id="26970343"/>
<dbReference type="InterPro" id="IPR040976">
    <property type="entry name" value="Pkinase_fungal"/>
</dbReference>
<proteinExistence type="predicted"/>
<dbReference type="Pfam" id="PF17667">
    <property type="entry name" value="Pkinase_fungal"/>
    <property type="match status" value="1"/>
</dbReference>
<reference evidence="2 3" key="1">
    <citation type="journal article" date="2011" name="PLoS Genet.">
        <title>Comparative genomic analysis of human fungal pathogens causing paracoccidioidomycosis.</title>
        <authorList>
            <person name="Desjardins C.A."/>
            <person name="Champion M.D."/>
            <person name="Holder J.W."/>
            <person name="Muszewska A."/>
            <person name="Goldberg J."/>
            <person name="Bailao A.M."/>
            <person name="Brigido M.M."/>
            <person name="Ferreira M.E."/>
            <person name="Garcia A.M."/>
            <person name="Grynberg M."/>
            <person name="Gujja S."/>
            <person name="Heiman D.I."/>
            <person name="Henn M.R."/>
            <person name="Kodira C.D."/>
            <person name="Leon-Narvaez H."/>
            <person name="Longo L.V."/>
            <person name="Ma L.J."/>
            <person name="Malavazi I."/>
            <person name="Matsuo A.L."/>
            <person name="Morais F.V."/>
            <person name="Pereira M."/>
            <person name="Rodriguez-Brito S."/>
            <person name="Sakthikumar S."/>
            <person name="Salem-Izacc S.M."/>
            <person name="Sykes S.M."/>
            <person name="Teixeira M.M."/>
            <person name="Vallejo M.C."/>
            <person name="Walter M.E."/>
            <person name="Yandava C."/>
            <person name="Young S."/>
            <person name="Zeng Q."/>
            <person name="Zucker J."/>
            <person name="Felipe M.S."/>
            <person name="Goldman G.H."/>
            <person name="Haas B.J."/>
            <person name="McEwen J.G."/>
            <person name="Nino-Vega G."/>
            <person name="Puccia R."/>
            <person name="San-Blas G."/>
            <person name="Soares C.M."/>
            <person name="Birren B.W."/>
            <person name="Cuomo C.A."/>
        </authorList>
    </citation>
    <scope>NUCLEOTIDE SEQUENCE [LARGE SCALE GENOMIC DNA]</scope>
    <source>
        <strain evidence="3">ATCC MYA-826 / Pb01</strain>
    </source>
</reference>
<dbReference type="SUPFAM" id="SSF56112">
    <property type="entry name" value="Protein kinase-like (PK-like)"/>
    <property type="match status" value="1"/>
</dbReference>
<dbReference type="STRING" id="502779.A0A0A2V6B9"/>
<dbReference type="PROSITE" id="PS50011">
    <property type="entry name" value="PROTEIN_KINASE_DOM"/>
    <property type="match status" value="1"/>
</dbReference>